<dbReference type="Proteomes" id="UP000693946">
    <property type="component" value="Linkage Group LG13"/>
</dbReference>
<organism evidence="1 2">
    <name type="scientific">Solea senegalensis</name>
    <name type="common">Senegalese sole</name>
    <dbReference type="NCBI Taxonomy" id="28829"/>
    <lineage>
        <taxon>Eukaryota</taxon>
        <taxon>Metazoa</taxon>
        <taxon>Chordata</taxon>
        <taxon>Craniata</taxon>
        <taxon>Vertebrata</taxon>
        <taxon>Euteleostomi</taxon>
        <taxon>Actinopterygii</taxon>
        <taxon>Neopterygii</taxon>
        <taxon>Teleostei</taxon>
        <taxon>Neoteleostei</taxon>
        <taxon>Acanthomorphata</taxon>
        <taxon>Carangaria</taxon>
        <taxon>Pleuronectiformes</taxon>
        <taxon>Pleuronectoidei</taxon>
        <taxon>Soleidae</taxon>
        <taxon>Solea</taxon>
    </lineage>
</organism>
<reference evidence="1 2" key="1">
    <citation type="journal article" date="2021" name="Sci. Rep.">
        <title>Chromosome anchoring in Senegalese sole (Solea senegalensis) reveals sex-associated markers and genome rearrangements in flatfish.</title>
        <authorList>
            <person name="Guerrero-Cozar I."/>
            <person name="Gomez-Garrido J."/>
            <person name="Berbel C."/>
            <person name="Martinez-Blanch J.F."/>
            <person name="Alioto T."/>
            <person name="Claros M.G."/>
            <person name="Gagnaire P.A."/>
            <person name="Manchado M."/>
        </authorList>
    </citation>
    <scope>NUCLEOTIDE SEQUENCE [LARGE SCALE GENOMIC DNA]</scope>
    <source>
        <strain evidence="1">Sse05_10M</strain>
    </source>
</reference>
<dbReference type="AlphaFoldDB" id="A0AAV6SII2"/>
<keyword evidence="2" id="KW-1185">Reference proteome</keyword>
<accession>A0AAV6SII2</accession>
<proteinExistence type="predicted"/>
<protein>
    <submittedName>
        <fullName evidence="1">Uncharacterized protein</fullName>
    </submittedName>
</protein>
<evidence type="ECO:0000313" key="1">
    <source>
        <dbReference type="EMBL" id="KAG7516542.1"/>
    </source>
</evidence>
<comment type="caution">
    <text evidence="1">The sequence shown here is derived from an EMBL/GenBank/DDBJ whole genome shotgun (WGS) entry which is preliminary data.</text>
</comment>
<name>A0AAV6SII2_SOLSE</name>
<evidence type="ECO:0000313" key="2">
    <source>
        <dbReference type="Proteomes" id="UP000693946"/>
    </source>
</evidence>
<dbReference type="EMBL" id="JAGKHQ010000005">
    <property type="protein sequence ID" value="KAG7516542.1"/>
    <property type="molecule type" value="Genomic_DNA"/>
</dbReference>
<sequence>MNADQLFTEQLKVRGEAPRDVAAPKNSHFLANDGDNDGTRTGGQTEVKLQKFRQSFEASK</sequence>
<gene>
    <name evidence="1" type="ORF">JOB18_034105</name>
</gene>